<feature type="transmembrane region" description="Helical" evidence="2">
    <location>
        <begin position="84"/>
        <end position="105"/>
    </location>
</feature>
<dbReference type="EMBL" id="LQMT02000006">
    <property type="protein sequence ID" value="ONF73941.1"/>
    <property type="molecule type" value="Genomic_DNA"/>
</dbReference>
<accession>A0A1W2M259</accession>
<keyword evidence="2" id="KW-0472">Membrane</keyword>
<feature type="compositionally biased region" description="Basic and acidic residues" evidence="1">
    <location>
        <begin position="426"/>
        <end position="439"/>
    </location>
</feature>
<evidence type="ECO:0000313" key="3">
    <source>
        <dbReference type="EMBL" id="ONF73941.1"/>
    </source>
</evidence>
<evidence type="ECO:0000313" key="4">
    <source>
        <dbReference type="Proteomes" id="UP000076660"/>
    </source>
</evidence>
<evidence type="ECO:0008006" key="5">
    <source>
        <dbReference type="Google" id="ProtNLM"/>
    </source>
</evidence>
<organism evidence="3 4">
    <name type="scientific">Amycolatopsis keratiniphila subsp. keratiniphila</name>
    <dbReference type="NCBI Taxonomy" id="227715"/>
    <lineage>
        <taxon>Bacteria</taxon>
        <taxon>Bacillati</taxon>
        <taxon>Actinomycetota</taxon>
        <taxon>Actinomycetes</taxon>
        <taxon>Pseudonocardiales</taxon>
        <taxon>Pseudonocardiaceae</taxon>
        <taxon>Amycolatopsis</taxon>
        <taxon>Amycolatopsis japonica group</taxon>
    </lineage>
</organism>
<feature type="compositionally biased region" description="Basic residues" evidence="1">
    <location>
        <begin position="357"/>
        <end position="368"/>
    </location>
</feature>
<keyword evidence="2" id="KW-1133">Transmembrane helix</keyword>
<sequence length="509" mass="56936">MTAVLAEVEAEIRLADAAEERRLRVRREELELAQLEAEAAEAAEERKQKKAQLKRTTRKTTRKTTREGNRARRRAARKAWRERFQAALAGRLVLLLVFSAVVTAWYGQAGYLSGPVDQGGRGLAWPFAVTGATALEVLGLAMGAIARAAGEHRDRALRARLLMWAVIAFSAWSNWQHNGVVLAALSILGPTSWEIHEWWQRRAKLHEDGKLRARPVRPRFPLDQVLLFPVRTLLAYRVAVRDRIEDAELALDRVRIERETRRAFGRRNRRRFAKAVRESIDSSNRALADRARSEIEAAREIRAEAEGILAAGALLLGPDRVREVAEPITAALPSEADPIEPGEPIEASRSTDDQGHPIRRRRLFRSIGRRSDTRPEPIENGAADPIEAPATDPIEPTRSAPESIEQPGPIGSGEPIEQAPAAESEPIERTADTTKDASRSVHPIRRRSARGKPIEQLRREAAELIEAKGWTPEQITADNLRTALRCSPKRAREIRDYFQQRPNTSQAAA</sequence>
<feature type="region of interest" description="Disordered" evidence="1">
    <location>
        <begin position="332"/>
        <end position="455"/>
    </location>
</feature>
<proteinExistence type="predicted"/>
<evidence type="ECO:0000256" key="2">
    <source>
        <dbReference type="SAM" id="Phobius"/>
    </source>
</evidence>
<dbReference type="InterPro" id="IPR021235">
    <property type="entry name" value="DUF2637"/>
</dbReference>
<feature type="transmembrane region" description="Helical" evidence="2">
    <location>
        <begin position="157"/>
        <end position="175"/>
    </location>
</feature>
<feature type="transmembrane region" description="Helical" evidence="2">
    <location>
        <begin position="125"/>
        <end position="145"/>
    </location>
</feature>
<dbReference type="AlphaFoldDB" id="A0A1W2M259"/>
<dbReference type="OrthoDB" id="3214913at2"/>
<feature type="compositionally biased region" description="Basic residues" evidence="1">
    <location>
        <begin position="48"/>
        <end position="63"/>
    </location>
</feature>
<dbReference type="Proteomes" id="UP000076660">
    <property type="component" value="Unassembled WGS sequence"/>
</dbReference>
<name>A0A1W2M259_9PSEU</name>
<feature type="region of interest" description="Disordered" evidence="1">
    <location>
        <begin position="41"/>
        <end position="74"/>
    </location>
</feature>
<gene>
    <name evidence="3" type="ORF">AVR91_0204210</name>
</gene>
<dbReference type="RefSeq" id="WP_063276394.1">
    <property type="nucleotide sequence ID" value="NZ_LQMT02000006.1"/>
</dbReference>
<keyword evidence="2" id="KW-0812">Transmembrane</keyword>
<dbReference type="Pfam" id="PF10935">
    <property type="entry name" value="DUF2637"/>
    <property type="match status" value="1"/>
</dbReference>
<comment type="caution">
    <text evidence="3">The sequence shown here is derived from an EMBL/GenBank/DDBJ whole genome shotgun (WGS) entry which is preliminary data.</text>
</comment>
<evidence type="ECO:0000256" key="1">
    <source>
        <dbReference type="SAM" id="MobiDB-lite"/>
    </source>
</evidence>
<reference evidence="3 4" key="1">
    <citation type="submission" date="2016-12" db="EMBL/GenBank/DDBJ databases">
        <title>Amycolatopsis keratiniphila subsp. keratiniphila genome sequencing and assembly.</title>
        <authorList>
            <person name="Mayilraj S."/>
            <person name="Kaur N."/>
        </authorList>
    </citation>
    <scope>NUCLEOTIDE SEQUENCE [LARGE SCALE GENOMIC DNA]</scope>
    <source>
        <strain evidence="3 4">DSM 44409</strain>
    </source>
</reference>
<protein>
    <recommendedName>
        <fullName evidence="5">DUF2637 domain-containing protein</fullName>
    </recommendedName>
</protein>